<comment type="caution">
    <text evidence="1">The sequence shown here is derived from an EMBL/GenBank/DDBJ whole genome shotgun (WGS) entry which is preliminary data.</text>
</comment>
<proteinExistence type="predicted"/>
<protein>
    <submittedName>
        <fullName evidence="1">Uncharacterized protein</fullName>
    </submittedName>
</protein>
<keyword evidence="2" id="KW-1185">Reference proteome</keyword>
<gene>
    <name evidence="1" type="ORF">RHMOL_Rhmol05G0223600</name>
</gene>
<accession>A0ACC0NU00</accession>
<evidence type="ECO:0000313" key="2">
    <source>
        <dbReference type="Proteomes" id="UP001062846"/>
    </source>
</evidence>
<organism evidence="1 2">
    <name type="scientific">Rhododendron molle</name>
    <name type="common">Chinese azalea</name>
    <name type="synonym">Azalea mollis</name>
    <dbReference type="NCBI Taxonomy" id="49168"/>
    <lineage>
        <taxon>Eukaryota</taxon>
        <taxon>Viridiplantae</taxon>
        <taxon>Streptophyta</taxon>
        <taxon>Embryophyta</taxon>
        <taxon>Tracheophyta</taxon>
        <taxon>Spermatophyta</taxon>
        <taxon>Magnoliopsida</taxon>
        <taxon>eudicotyledons</taxon>
        <taxon>Gunneridae</taxon>
        <taxon>Pentapetalae</taxon>
        <taxon>asterids</taxon>
        <taxon>Ericales</taxon>
        <taxon>Ericaceae</taxon>
        <taxon>Ericoideae</taxon>
        <taxon>Rhodoreae</taxon>
        <taxon>Rhododendron</taxon>
    </lineage>
</organism>
<dbReference type="Proteomes" id="UP001062846">
    <property type="component" value="Chromosome 5"/>
</dbReference>
<reference evidence="1" key="1">
    <citation type="submission" date="2022-02" db="EMBL/GenBank/DDBJ databases">
        <title>Plant Genome Project.</title>
        <authorList>
            <person name="Zhang R.-G."/>
        </authorList>
    </citation>
    <scope>NUCLEOTIDE SEQUENCE</scope>
    <source>
        <strain evidence="1">AT1</strain>
    </source>
</reference>
<name>A0ACC0NU00_RHOML</name>
<evidence type="ECO:0000313" key="1">
    <source>
        <dbReference type="EMBL" id="KAI8556063.1"/>
    </source>
</evidence>
<dbReference type="EMBL" id="CM046392">
    <property type="protein sequence ID" value="KAI8556063.1"/>
    <property type="molecule type" value="Genomic_DNA"/>
</dbReference>
<sequence>MCSSSSYTSNYSRHNGDKRCGCGRKTTMRPSLIVKNSGRRFLGFVNYKIYQHAKEGWNMLRSYKQKKKEELERQVEDLKMMNEELGRGKQQLEEENDAMFMKIAELTEINVKLAAQTGLRKTQM</sequence>